<dbReference type="AlphaFoldDB" id="A0A8H3INB9"/>
<comment type="caution">
    <text evidence="1">The sequence shown here is derived from an EMBL/GenBank/DDBJ whole genome shotgun (WGS) entry which is preliminary data.</text>
</comment>
<proteinExistence type="predicted"/>
<evidence type="ECO:0000313" key="1">
    <source>
        <dbReference type="EMBL" id="CAF9934297.1"/>
    </source>
</evidence>
<dbReference type="OrthoDB" id="3932329at2759"/>
<evidence type="ECO:0000313" key="2">
    <source>
        <dbReference type="Proteomes" id="UP000664534"/>
    </source>
</evidence>
<dbReference type="Proteomes" id="UP000664534">
    <property type="component" value="Unassembled WGS sequence"/>
</dbReference>
<protein>
    <submittedName>
        <fullName evidence="1">Uncharacterized protein</fullName>
    </submittedName>
</protein>
<keyword evidence="2" id="KW-1185">Reference proteome</keyword>
<gene>
    <name evidence="1" type="ORF">IMSHALPRED_009666</name>
</gene>
<name>A0A8H3INB9_9LECA</name>
<reference evidence="1" key="1">
    <citation type="submission" date="2021-03" db="EMBL/GenBank/DDBJ databases">
        <authorList>
            <person name="Tagirdzhanova G."/>
        </authorList>
    </citation>
    <scope>NUCLEOTIDE SEQUENCE</scope>
</reference>
<organism evidence="1 2">
    <name type="scientific">Imshaugia aleurites</name>
    <dbReference type="NCBI Taxonomy" id="172621"/>
    <lineage>
        <taxon>Eukaryota</taxon>
        <taxon>Fungi</taxon>
        <taxon>Dikarya</taxon>
        <taxon>Ascomycota</taxon>
        <taxon>Pezizomycotina</taxon>
        <taxon>Lecanoromycetes</taxon>
        <taxon>OSLEUM clade</taxon>
        <taxon>Lecanoromycetidae</taxon>
        <taxon>Lecanorales</taxon>
        <taxon>Lecanorineae</taxon>
        <taxon>Parmeliaceae</taxon>
        <taxon>Imshaugia</taxon>
    </lineage>
</organism>
<sequence length="74" mass="8272">MGDRLGWLFPEEAEAMIANETAHGDWEEGIQALLQKANMISADEGGEDEGNQKHASVPLGLKNRWRIWKILQGI</sequence>
<accession>A0A8H3INB9</accession>
<dbReference type="EMBL" id="CAJPDT010000075">
    <property type="protein sequence ID" value="CAF9934297.1"/>
    <property type="molecule type" value="Genomic_DNA"/>
</dbReference>